<name>A0ABR5H0D2_9HYPH</name>
<accession>A0ABR5H0D2</accession>
<reference evidence="1 2" key="1">
    <citation type="submission" date="2014-11" db="EMBL/GenBank/DDBJ databases">
        <title>Comparative genomics of Methylobacterium species.</title>
        <authorList>
            <person name="Chaudhry V."/>
            <person name="Patil P.B."/>
        </authorList>
    </citation>
    <scope>NUCLEOTIDE SEQUENCE [LARGE SCALE GENOMIC DNA]</scope>
    <source>
        <strain evidence="1 2">SE3.6</strain>
    </source>
</reference>
<proteinExistence type="predicted"/>
<organism evidence="1 2">
    <name type="scientific">Methylobacterium indicum</name>
    <dbReference type="NCBI Taxonomy" id="1775910"/>
    <lineage>
        <taxon>Bacteria</taxon>
        <taxon>Pseudomonadati</taxon>
        <taxon>Pseudomonadota</taxon>
        <taxon>Alphaproteobacteria</taxon>
        <taxon>Hyphomicrobiales</taxon>
        <taxon>Methylobacteriaceae</taxon>
        <taxon>Methylobacterium</taxon>
    </lineage>
</organism>
<gene>
    <name evidence="1" type="ORF">QR79_23230</name>
</gene>
<evidence type="ECO:0000313" key="2">
    <source>
        <dbReference type="Proteomes" id="UP000036471"/>
    </source>
</evidence>
<sequence length="78" mass="8501">MSDGPNSDSEVTITVQAELSKSAFDALKDLARRRGVDANTALQQAIATDKLIADNVGIHDKVLIERPDKTYARVIFSK</sequence>
<evidence type="ECO:0008006" key="3">
    <source>
        <dbReference type="Google" id="ProtNLM"/>
    </source>
</evidence>
<comment type="caution">
    <text evidence="1">The sequence shown here is derived from an EMBL/GenBank/DDBJ whole genome shotgun (WGS) entry which is preliminary data.</text>
</comment>
<dbReference type="Proteomes" id="UP000036471">
    <property type="component" value="Unassembled WGS sequence"/>
</dbReference>
<keyword evidence="2" id="KW-1185">Reference proteome</keyword>
<evidence type="ECO:0000313" key="1">
    <source>
        <dbReference type="EMBL" id="KMO16316.1"/>
    </source>
</evidence>
<protein>
    <recommendedName>
        <fullName evidence="3">Ribbon-helix-helix protein CopG domain-containing protein</fullName>
    </recommendedName>
</protein>
<dbReference type="EMBL" id="JTHG01000243">
    <property type="protein sequence ID" value="KMO16316.1"/>
    <property type="molecule type" value="Genomic_DNA"/>
</dbReference>